<gene>
    <name evidence="6" type="primary">aldA_2</name>
    <name evidence="6" type="ORF">BerOc1_02515</name>
</gene>
<dbReference type="OrthoDB" id="9762913at2"/>
<evidence type="ECO:0000256" key="4">
    <source>
        <dbReference type="RuleBase" id="RU003345"/>
    </source>
</evidence>
<dbReference type="PANTHER" id="PTHR11699">
    <property type="entry name" value="ALDEHYDE DEHYDROGENASE-RELATED"/>
    <property type="match status" value="1"/>
</dbReference>
<comment type="similarity">
    <text evidence="1 4">Belongs to the aldehyde dehydrogenase family.</text>
</comment>
<dbReference type="FunFam" id="3.40.309.10:FF:000012">
    <property type="entry name" value="Betaine aldehyde dehydrogenase"/>
    <property type="match status" value="1"/>
</dbReference>
<protein>
    <submittedName>
        <fullName evidence="6">Putative aldehyde dehydrogenase AldA</fullName>
        <ecNumber evidence="6">1.2.1.3</ecNumber>
    </submittedName>
</protein>
<dbReference type="InterPro" id="IPR015590">
    <property type="entry name" value="Aldehyde_DH_dom"/>
</dbReference>
<evidence type="ECO:0000313" key="7">
    <source>
        <dbReference type="Proteomes" id="UP000181901"/>
    </source>
</evidence>
<dbReference type="InterPro" id="IPR016160">
    <property type="entry name" value="Ald_DH_CS_CYS"/>
</dbReference>
<evidence type="ECO:0000259" key="5">
    <source>
        <dbReference type="Pfam" id="PF00171"/>
    </source>
</evidence>
<reference evidence="6 7" key="1">
    <citation type="submission" date="2015-09" db="EMBL/GenBank/DDBJ databases">
        <title>Genome of Desulfovibrio dechloracetivorans BerOc1, a mercury methylating strain isolated from highly hydrocarbons and metals contaminated coastal sediments.</title>
        <authorList>
            <person name="Goni Urriza M."/>
            <person name="Gassie C."/>
            <person name="Bouchez O."/>
            <person name="Klopp C."/>
            <person name="Ranchou-Peyruse A."/>
            <person name="Remy G."/>
        </authorList>
    </citation>
    <scope>NUCLEOTIDE SEQUENCE [LARGE SCALE GENOMIC DNA]</scope>
    <source>
        <strain evidence="6 7">BerOc1</strain>
    </source>
</reference>
<feature type="active site" evidence="3">
    <location>
        <position position="263"/>
    </location>
</feature>
<evidence type="ECO:0000256" key="2">
    <source>
        <dbReference type="ARBA" id="ARBA00023002"/>
    </source>
</evidence>
<dbReference type="GO" id="GO:0004029">
    <property type="term" value="F:aldehyde dehydrogenase (NAD+) activity"/>
    <property type="evidence" value="ECO:0007669"/>
    <property type="project" value="UniProtKB-EC"/>
</dbReference>
<dbReference type="Pfam" id="PF00171">
    <property type="entry name" value="Aldedh"/>
    <property type="match status" value="1"/>
</dbReference>
<dbReference type="Gene3D" id="3.40.605.10">
    <property type="entry name" value="Aldehyde Dehydrogenase, Chain A, domain 1"/>
    <property type="match status" value="1"/>
</dbReference>
<evidence type="ECO:0000256" key="1">
    <source>
        <dbReference type="ARBA" id="ARBA00009986"/>
    </source>
</evidence>
<keyword evidence="2 4" id="KW-0560">Oxidoreductase</keyword>
<keyword evidence="7" id="KW-1185">Reference proteome</keyword>
<proteinExistence type="inferred from homology"/>
<dbReference type="SUPFAM" id="SSF53720">
    <property type="entry name" value="ALDH-like"/>
    <property type="match status" value="1"/>
</dbReference>
<dbReference type="PROSITE" id="PS00687">
    <property type="entry name" value="ALDEHYDE_DEHYDR_GLU"/>
    <property type="match status" value="1"/>
</dbReference>
<dbReference type="AlphaFoldDB" id="A0A1J5MVE8"/>
<sequence length="502" mass="54337">MKESLSFDGTAGNSPIDRNYQLYIGGKWVDAQDGKTFTAYCPANGEALATCVNAGKAEVDMAVDAARKAFASWKNVSPQERATYLLKIADLIDENADRLALVETLDNGKPIRETKNIDVPLASDHFRYFASAIRTEEGSATMIDKNTMSIILNEPIGVVGQIIPWNFPFLMGAWKIAPALAAGNTVVIKPSSETSLSMLEFAKILDKVLPAGVVNVVTGGGSTTGNYILEHEGFSKLAFTGSTDIGYMIADAAAKKLIPATLELGGKSANIYFPDCPWDKAVEGALLGILFNQGQVCCAGSRIFVHEDIHDRFLAALKDKFEKVNVGLPWKEDTQMGSLISGHQLGKVLGCIEDGQKEGARLVTGGNRLTDGELGKGSFLSPTIFADVNNSMCIAQEEIFGPVVCVIKFRDEDEVIAMANDSEFGLGGAVWSKDINRAMRVATGVETGRMWINTYNQLPAHTPFGGYKKSGIGRETHKMMLSHYSQTKNIYISLDESPFGLY</sequence>
<feature type="domain" description="Aldehyde dehydrogenase" evidence="5">
    <location>
        <begin position="28"/>
        <end position="490"/>
    </location>
</feature>
<dbReference type="PROSITE" id="PS00070">
    <property type="entry name" value="ALDEHYDE_DEHYDR_CYS"/>
    <property type="match status" value="1"/>
</dbReference>
<dbReference type="Gene3D" id="3.40.309.10">
    <property type="entry name" value="Aldehyde Dehydrogenase, Chain A, domain 2"/>
    <property type="match status" value="1"/>
</dbReference>
<organism evidence="6 7">
    <name type="scientific">Pseudodesulfovibrio hydrargyri</name>
    <dbReference type="NCBI Taxonomy" id="2125990"/>
    <lineage>
        <taxon>Bacteria</taxon>
        <taxon>Pseudomonadati</taxon>
        <taxon>Thermodesulfobacteriota</taxon>
        <taxon>Desulfovibrionia</taxon>
        <taxon>Desulfovibrionales</taxon>
        <taxon>Desulfovibrionaceae</taxon>
    </lineage>
</organism>
<dbReference type="InterPro" id="IPR016163">
    <property type="entry name" value="Ald_DH_C"/>
</dbReference>
<dbReference type="EMBL" id="LKAQ01000004">
    <property type="protein sequence ID" value="OIQ50574.1"/>
    <property type="molecule type" value="Genomic_DNA"/>
</dbReference>
<dbReference type="Proteomes" id="UP000181901">
    <property type="component" value="Unassembled WGS sequence"/>
</dbReference>
<dbReference type="RefSeq" id="WP_071546002.1">
    <property type="nucleotide sequence ID" value="NZ_LKAQ01000004.1"/>
</dbReference>
<dbReference type="InterPro" id="IPR016162">
    <property type="entry name" value="Ald_DH_N"/>
</dbReference>
<accession>A0A1J5MVE8</accession>
<dbReference type="EC" id="1.2.1.3" evidence="6"/>
<evidence type="ECO:0000313" key="6">
    <source>
        <dbReference type="EMBL" id="OIQ50574.1"/>
    </source>
</evidence>
<dbReference type="FunFam" id="3.40.605.10:FF:000001">
    <property type="entry name" value="Aldehyde dehydrogenase 1"/>
    <property type="match status" value="1"/>
</dbReference>
<dbReference type="InterPro" id="IPR016161">
    <property type="entry name" value="Ald_DH/histidinol_DH"/>
</dbReference>
<dbReference type="InterPro" id="IPR029510">
    <property type="entry name" value="Ald_DH_CS_GLU"/>
</dbReference>
<evidence type="ECO:0000256" key="3">
    <source>
        <dbReference type="PROSITE-ProRule" id="PRU10007"/>
    </source>
</evidence>
<name>A0A1J5MVE8_9BACT</name>
<comment type="caution">
    <text evidence="6">The sequence shown here is derived from an EMBL/GenBank/DDBJ whole genome shotgun (WGS) entry which is preliminary data.</text>
</comment>